<dbReference type="RefSeq" id="WP_379876200.1">
    <property type="nucleotide sequence ID" value="NZ_JBHRTS010000002.1"/>
</dbReference>
<dbReference type="EMBL" id="JBHRTS010000002">
    <property type="protein sequence ID" value="MFC3193357.1"/>
    <property type="molecule type" value="Genomic_DNA"/>
</dbReference>
<evidence type="ECO:0000313" key="1">
    <source>
        <dbReference type="EMBL" id="MFC3193357.1"/>
    </source>
</evidence>
<comment type="caution">
    <text evidence="1">The sequence shown here is derived from an EMBL/GenBank/DDBJ whole genome shotgun (WGS) entry which is preliminary data.</text>
</comment>
<gene>
    <name evidence="1" type="ORF">ACFODZ_03770</name>
</gene>
<evidence type="ECO:0000313" key="2">
    <source>
        <dbReference type="Proteomes" id="UP001595533"/>
    </source>
</evidence>
<accession>A0ABV7J8E1</accession>
<protein>
    <submittedName>
        <fullName evidence="1">Uncharacterized protein</fullName>
    </submittedName>
</protein>
<reference evidence="2" key="1">
    <citation type="journal article" date="2019" name="Int. J. Syst. Evol. Microbiol.">
        <title>The Global Catalogue of Microorganisms (GCM) 10K type strain sequencing project: providing services to taxonomists for standard genome sequencing and annotation.</title>
        <authorList>
            <consortium name="The Broad Institute Genomics Platform"/>
            <consortium name="The Broad Institute Genome Sequencing Center for Infectious Disease"/>
            <person name="Wu L."/>
            <person name="Ma J."/>
        </authorList>
    </citation>
    <scope>NUCLEOTIDE SEQUENCE [LARGE SCALE GENOMIC DNA]</scope>
    <source>
        <strain evidence="2">KCTC 42953</strain>
    </source>
</reference>
<organism evidence="1 2">
    <name type="scientific">Marinicella sediminis</name>
    <dbReference type="NCBI Taxonomy" id="1792834"/>
    <lineage>
        <taxon>Bacteria</taxon>
        <taxon>Pseudomonadati</taxon>
        <taxon>Pseudomonadota</taxon>
        <taxon>Gammaproteobacteria</taxon>
        <taxon>Lysobacterales</taxon>
        <taxon>Marinicellaceae</taxon>
        <taxon>Marinicella</taxon>
    </lineage>
</organism>
<proteinExistence type="predicted"/>
<sequence length="84" mass="8862">MAEMTTTVSQILNGDVGMCSEICAVGIKGKMTPINNRNLARVKISLGSMALTSLVSNGLALRVKITTTKTRTSIHKGIKTVMGP</sequence>
<name>A0ABV7J8E1_9GAMM</name>
<dbReference type="Proteomes" id="UP001595533">
    <property type="component" value="Unassembled WGS sequence"/>
</dbReference>
<keyword evidence="2" id="KW-1185">Reference proteome</keyword>